<protein>
    <submittedName>
        <fullName evidence="1">Uncharacterized protein</fullName>
    </submittedName>
</protein>
<accession>A0A7N9D3T2</accession>
<reference evidence="1" key="2">
    <citation type="submission" date="2025-08" db="UniProtKB">
        <authorList>
            <consortium name="Ensembl"/>
        </authorList>
    </citation>
    <scope>IDENTIFICATION</scope>
</reference>
<evidence type="ECO:0000313" key="1">
    <source>
        <dbReference type="Ensembl" id="ENSMFAP00000060568.1"/>
    </source>
</evidence>
<dbReference type="GeneTree" id="ENSGT01150000289227"/>
<dbReference type="AlphaFoldDB" id="A0A7N9D3T2"/>
<organism evidence="1 2">
    <name type="scientific">Macaca fascicularis</name>
    <name type="common">Crab-eating macaque</name>
    <name type="synonym">Cynomolgus monkey</name>
    <dbReference type="NCBI Taxonomy" id="9541"/>
    <lineage>
        <taxon>Eukaryota</taxon>
        <taxon>Metazoa</taxon>
        <taxon>Chordata</taxon>
        <taxon>Craniata</taxon>
        <taxon>Vertebrata</taxon>
        <taxon>Euteleostomi</taxon>
        <taxon>Mammalia</taxon>
        <taxon>Eutheria</taxon>
        <taxon>Euarchontoglires</taxon>
        <taxon>Primates</taxon>
        <taxon>Haplorrhini</taxon>
        <taxon>Catarrhini</taxon>
        <taxon>Cercopithecidae</taxon>
        <taxon>Cercopithecinae</taxon>
        <taxon>Macaca</taxon>
    </lineage>
</organism>
<dbReference type="Proteomes" id="UP000233100">
    <property type="component" value="Chromosome 5"/>
</dbReference>
<proteinExistence type="predicted"/>
<keyword evidence="2" id="KW-1185">Reference proteome</keyword>
<dbReference type="Ensembl" id="ENSMFAT00000093294.1">
    <property type="protein sequence ID" value="ENSMFAP00000060568.1"/>
    <property type="gene ID" value="ENSMFAG00000049858.1"/>
</dbReference>
<reference evidence="1" key="3">
    <citation type="submission" date="2025-09" db="UniProtKB">
        <authorList>
            <consortium name="Ensembl"/>
        </authorList>
    </citation>
    <scope>IDENTIFICATION</scope>
</reference>
<evidence type="ECO:0000313" key="2">
    <source>
        <dbReference type="Proteomes" id="UP000233100"/>
    </source>
</evidence>
<sequence>CWRGDAGLFVITNYLTCANFCLYQINSSRVHVHNLQVCYICVYVPCWCAAPINSSSPINSAFITT</sequence>
<reference evidence="1 2" key="1">
    <citation type="submission" date="2013-03" db="EMBL/GenBank/DDBJ databases">
        <authorList>
            <person name="Warren W."/>
            <person name="Wilson R.K."/>
        </authorList>
    </citation>
    <scope>NUCLEOTIDE SEQUENCE</scope>
</reference>
<name>A0A7N9D3T2_MACFA</name>